<name>A0A9Q1ITX1_SYNKA</name>
<comment type="caution">
    <text evidence="2">The sequence shown here is derived from an EMBL/GenBank/DDBJ whole genome shotgun (WGS) entry which is preliminary data.</text>
</comment>
<dbReference type="InterPro" id="IPR043128">
    <property type="entry name" value="Rev_trsase/Diguanyl_cyclase"/>
</dbReference>
<gene>
    <name evidence="2" type="ORF">SKAU_G00236570</name>
</gene>
<dbReference type="Gene3D" id="3.30.70.270">
    <property type="match status" value="1"/>
</dbReference>
<keyword evidence="3" id="KW-1185">Reference proteome</keyword>
<dbReference type="PANTHER" id="PTHR33064">
    <property type="entry name" value="POL PROTEIN"/>
    <property type="match status" value="1"/>
</dbReference>
<sequence length="291" mass="30939">MSIADQDEVPWTLEDCVSDSQPQTDGNSTSVRRSARLAVRTPESPCIALWPITKILGVLFSLNIHAPLGASHEELLHFLIANVPDIATAPAMGIPASTPPAPRKASSKRKHCAPPATSSAAASAPAKRARLQSQGAIPQQTEDPILAALSNIQTSSSIRIQNLEDSPSATRFSFNEPGIGASSAATYDANPAPSNLAIEPRRTMGTAIPAAPVGVPFFPPAAAISPHLRAQILAEQVFEKLWKHGLKLQPHKCKLFQTKVKYLGHVVSKDGVATDPEKTSAVQQWKPPTTV</sequence>
<feature type="region of interest" description="Disordered" evidence="1">
    <location>
        <begin position="94"/>
        <end position="140"/>
    </location>
</feature>
<evidence type="ECO:0000313" key="3">
    <source>
        <dbReference type="Proteomes" id="UP001152622"/>
    </source>
</evidence>
<evidence type="ECO:0000313" key="2">
    <source>
        <dbReference type="EMBL" id="KAJ8352181.1"/>
    </source>
</evidence>
<proteinExistence type="predicted"/>
<organism evidence="2 3">
    <name type="scientific">Synaphobranchus kaupii</name>
    <name type="common">Kaup's arrowtooth eel</name>
    <dbReference type="NCBI Taxonomy" id="118154"/>
    <lineage>
        <taxon>Eukaryota</taxon>
        <taxon>Metazoa</taxon>
        <taxon>Chordata</taxon>
        <taxon>Craniata</taxon>
        <taxon>Vertebrata</taxon>
        <taxon>Euteleostomi</taxon>
        <taxon>Actinopterygii</taxon>
        <taxon>Neopterygii</taxon>
        <taxon>Teleostei</taxon>
        <taxon>Anguilliformes</taxon>
        <taxon>Synaphobranchidae</taxon>
        <taxon>Synaphobranchus</taxon>
    </lineage>
</organism>
<protein>
    <submittedName>
        <fullName evidence="2">Uncharacterized protein</fullName>
    </submittedName>
</protein>
<dbReference type="OrthoDB" id="8958862at2759"/>
<dbReference type="AlphaFoldDB" id="A0A9Q1ITX1"/>
<feature type="compositionally biased region" description="Polar residues" evidence="1">
    <location>
        <begin position="131"/>
        <end position="140"/>
    </location>
</feature>
<dbReference type="Proteomes" id="UP001152622">
    <property type="component" value="Chromosome 8"/>
</dbReference>
<evidence type="ECO:0000256" key="1">
    <source>
        <dbReference type="SAM" id="MobiDB-lite"/>
    </source>
</evidence>
<feature type="region of interest" description="Disordered" evidence="1">
    <location>
        <begin position="1"/>
        <end position="37"/>
    </location>
</feature>
<dbReference type="InterPro" id="IPR043502">
    <property type="entry name" value="DNA/RNA_pol_sf"/>
</dbReference>
<dbReference type="SUPFAM" id="SSF56672">
    <property type="entry name" value="DNA/RNA polymerases"/>
    <property type="match status" value="1"/>
</dbReference>
<dbReference type="EMBL" id="JAINUF010000008">
    <property type="protein sequence ID" value="KAJ8352181.1"/>
    <property type="molecule type" value="Genomic_DNA"/>
</dbReference>
<feature type="compositionally biased region" description="Polar residues" evidence="1">
    <location>
        <begin position="18"/>
        <end position="32"/>
    </location>
</feature>
<dbReference type="PANTHER" id="PTHR33064:SF37">
    <property type="entry name" value="RIBONUCLEASE H"/>
    <property type="match status" value="1"/>
</dbReference>
<feature type="compositionally biased region" description="Low complexity" evidence="1">
    <location>
        <begin position="113"/>
        <end position="126"/>
    </location>
</feature>
<reference evidence="2" key="1">
    <citation type="journal article" date="2023" name="Science">
        <title>Genome structures resolve the early diversification of teleost fishes.</title>
        <authorList>
            <person name="Parey E."/>
            <person name="Louis A."/>
            <person name="Montfort J."/>
            <person name="Bouchez O."/>
            <person name="Roques C."/>
            <person name="Iampietro C."/>
            <person name="Lluch J."/>
            <person name="Castinel A."/>
            <person name="Donnadieu C."/>
            <person name="Desvignes T."/>
            <person name="Floi Bucao C."/>
            <person name="Jouanno E."/>
            <person name="Wen M."/>
            <person name="Mejri S."/>
            <person name="Dirks R."/>
            <person name="Jansen H."/>
            <person name="Henkel C."/>
            <person name="Chen W.J."/>
            <person name="Zahm M."/>
            <person name="Cabau C."/>
            <person name="Klopp C."/>
            <person name="Thompson A.W."/>
            <person name="Robinson-Rechavi M."/>
            <person name="Braasch I."/>
            <person name="Lecointre G."/>
            <person name="Bobe J."/>
            <person name="Postlethwait J.H."/>
            <person name="Berthelot C."/>
            <person name="Roest Crollius H."/>
            <person name="Guiguen Y."/>
        </authorList>
    </citation>
    <scope>NUCLEOTIDE SEQUENCE</scope>
    <source>
        <strain evidence="2">WJC10195</strain>
    </source>
</reference>
<accession>A0A9Q1ITX1</accession>
<dbReference type="InterPro" id="IPR051320">
    <property type="entry name" value="Viral_Replic_Matur_Polypro"/>
</dbReference>